<comment type="caution">
    <text evidence="1">The sequence shown here is derived from an EMBL/GenBank/DDBJ whole genome shotgun (WGS) entry which is preliminary data.</text>
</comment>
<dbReference type="EMBL" id="CM042887">
    <property type="protein sequence ID" value="KAI4330910.1"/>
    <property type="molecule type" value="Genomic_DNA"/>
</dbReference>
<keyword evidence="2" id="KW-1185">Reference proteome</keyword>
<dbReference type="Proteomes" id="UP001057402">
    <property type="component" value="Chromosome 8"/>
</dbReference>
<organism evidence="1 2">
    <name type="scientific">Melastoma candidum</name>
    <dbReference type="NCBI Taxonomy" id="119954"/>
    <lineage>
        <taxon>Eukaryota</taxon>
        <taxon>Viridiplantae</taxon>
        <taxon>Streptophyta</taxon>
        <taxon>Embryophyta</taxon>
        <taxon>Tracheophyta</taxon>
        <taxon>Spermatophyta</taxon>
        <taxon>Magnoliopsida</taxon>
        <taxon>eudicotyledons</taxon>
        <taxon>Gunneridae</taxon>
        <taxon>Pentapetalae</taxon>
        <taxon>rosids</taxon>
        <taxon>malvids</taxon>
        <taxon>Myrtales</taxon>
        <taxon>Melastomataceae</taxon>
        <taxon>Melastomatoideae</taxon>
        <taxon>Melastomateae</taxon>
        <taxon>Melastoma</taxon>
    </lineage>
</organism>
<protein>
    <submittedName>
        <fullName evidence="1">Uncharacterized protein</fullName>
    </submittedName>
</protein>
<sequence length="495" mass="54764">MKDYDVRCCSPEFWAFLVICVVLVAFAGINSGLALGLLSFGPVDLEVLLKAGQPQERKYAAKILPLVSNEHLLLCALLVGKSLAMEALPLFLDSILPTWAAILVSVTLVLSFTEILPQAICSRYGLSLGAKMSVLVRVLLLIFLPVAYPISKAGKGGELSHHETSIIRGALDLTQKTAKDAMTPISETFSLDINSKLDVQTMGLIMSKGHSRVPVYTGQPTNIVGLILVKNLISCRPEDQTPIKFMTIRKIPRVQENWPLYDILALFQKGHSHMAIVHRSNQDDRKTENSKPSPDEDTTCEAKPATMSPLHPHEYSISLLESPVYSTDSDFPSLQLKDVTEQYENLPSPLKKVEKINPPLPLEGLESLPCNLDEEVVGIITMEDIMEELLQKEILDETDEYVDLHNRIRINLALSRGSSRSPRSEARFNRITPDQSQLSTRAVMLRSPIAPYIQPPLPKPILYTSPVSKRIASSGTPLSHKVRVQKLHSNTSALS</sequence>
<proteinExistence type="predicted"/>
<name>A0ACB9N2W6_9MYRT</name>
<gene>
    <name evidence="1" type="ORF">MLD38_029150</name>
</gene>
<accession>A0ACB9N2W6</accession>
<evidence type="ECO:0000313" key="1">
    <source>
        <dbReference type="EMBL" id="KAI4330910.1"/>
    </source>
</evidence>
<evidence type="ECO:0000313" key="2">
    <source>
        <dbReference type="Proteomes" id="UP001057402"/>
    </source>
</evidence>
<reference evidence="2" key="1">
    <citation type="journal article" date="2023" name="Front. Plant Sci.">
        <title>Chromosomal-level genome assembly of Melastoma candidum provides insights into trichome evolution.</title>
        <authorList>
            <person name="Zhong Y."/>
            <person name="Wu W."/>
            <person name="Sun C."/>
            <person name="Zou P."/>
            <person name="Liu Y."/>
            <person name="Dai S."/>
            <person name="Zhou R."/>
        </authorList>
    </citation>
    <scope>NUCLEOTIDE SEQUENCE [LARGE SCALE GENOMIC DNA]</scope>
</reference>